<dbReference type="Proteomes" id="UP000078512">
    <property type="component" value="Unassembled WGS sequence"/>
</dbReference>
<keyword evidence="3" id="KW-1185">Reference proteome</keyword>
<gene>
    <name evidence="2" type="ORF">K457DRAFT_1809786</name>
</gene>
<sequence>MTQQHRQVCPVGHTNENRTSKICSCCFAPISLSRATRTKDGETKTMRLNGSVECKNPTCPRRKAGRGSMGRDANAANNILISGTSILLSADHKALPPYRPYALPKTTMTARVHNLDIKTSTQSHPSCDAPRDSLVETEQL</sequence>
<accession>A0A197JBC7</accession>
<protein>
    <recommendedName>
        <fullName evidence="4">Transposase</fullName>
    </recommendedName>
</protein>
<evidence type="ECO:0000313" key="2">
    <source>
        <dbReference type="EMBL" id="OAQ22410.1"/>
    </source>
</evidence>
<evidence type="ECO:0000256" key="1">
    <source>
        <dbReference type="SAM" id="MobiDB-lite"/>
    </source>
</evidence>
<evidence type="ECO:0008006" key="4">
    <source>
        <dbReference type="Google" id="ProtNLM"/>
    </source>
</evidence>
<reference evidence="2 3" key="1">
    <citation type="submission" date="2016-05" db="EMBL/GenBank/DDBJ databases">
        <title>Genome sequencing reveals origins of a unique bacterial endosymbiosis in the earliest lineages of terrestrial Fungi.</title>
        <authorList>
            <consortium name="DOE Joint Genome Institute"/>
            <person name="Uehling J."/>
            <person name="Gryganskyi A."/>
            <person name="Hameed K."/>
            <person name="Tschaplinski T."/>
            <person name="Misztal P."/>
            <person name="Wu S."/>
            <person name="Desiro A."/>
            <person name="Vande Pol N."/>
            <person name="Du Z.-Y."/>
            <person name="Zienkiewicz A."/>
            <person name="Zienkiewicz K."/>
            <person name="Morin E."/>
            <person name="Tisserant E."/>
            <person name="Splivallo R."/>
            <person name="Hainaut M."/>
            <person name="Henrissat B."/>
            <person name="Ohm R."/>
            <person name="Kuo A."/>
            <person name="Yan J."/>
            <person name="Lipzen A."/>
            <person name="Nolan M."/>
            <person name="Labutti K."/>
            <person name="Barry K."/>
            <person name="Goldstein A."/>
            <person name="Labbe J."/>
            <person name="Schadt C."/>
            <person name="Tuskan G."/>
            <person name="Grigoriev I."/>
            <person name="Martin F."/>
            <person name="Vilgalys R."/>
            <person name="Bonito G."/>
        </authorList>
    </citation>
    <scope>NUCLEOTIDE SEQUENCE [LARGE SCALE GENOMIC DNA]</scope>
    <source>
        <strain evidence="2 3">AG-77</strain>
    </source>
</reference>
<dbReference type="EMBL" id="KV442168">
    <property type="protein sequence ID" value="OAQ22410.1"/>
    <property type="molecule type" value="Genomic_DNA"/>
</dbReference>
<name>A0A197JBC7_9FUNG</name>
<dbReference type="AlphaFoldDB" id="A0A197JBC7"/>
<organism evidence="2 3">
    <name type="scientific">Linnemannia elongata AG-77</name>
    <dbReference type="NCBI Taxonomy" id="1314771"/>
    <lineage>
        <taxon>Eukaryota</taxon>
        <taxon>Fungi</taxon>
        <taxon>Fungi incertae sedis</taxon>
        <taxon>Mucoromycota</taxon>
        <taxon>Mortierellomycotina</taxon>
        <taxon>Mortierellomycetes</taxon>
        <taxon>Mortierellales</taxon>
        <taxon>Mortierellaceae</taxon>
        <taxon>Linnemannia</taxon>
    </lineage>
</organism>
<feature type="region of interest" description="Disordered" evidence="1">
    <location>
        <begin position="119"/>
        <end position="140"/>
    </location>
</feature>
<evidence type="ECO:0000313" key="3">
    <source>
        <dbReference type="Proteomes" id="UP000078512"/>
    </source>
</evidence>
<proteinExistence type="predicted"/>